<comment type="caution">
    <text evidence="24">The sequence shown here is derived from an EMBL/GenBank/DDBJ whole genome shotgun (WGS) entry which is preliminary data.</text>
</comment>
<dbReference type="UniPathway" id="UPA00694"/>
<dbReference type="EC" id="2.7.7.65" evidence="6"/>
<dbReference type="GO" id="GO:0043709">
    <property type="term" value="P:cell adhesion involved in single-species biofilm formation"/>
    <property type="evidence" value="ECO:0007669"/>
    <property type="project" value="TreeGrafter"/>
</dbReference>
<evidence type="ECO:0000256" key="11">
    <source>
        <dbReference type="ARBA" id="ARBA00022723"/>
    </source>
</evidence>
<evidence type="ECO:0000256" key="20">
    <source>
        <dbReference type="ARBA" id="ARBA00045634"/>
    </source>
</evidence>
<dbReference type="GO" id="GO:0005525">
    <property type="term" value="F:GTP binding"/>
    <property type="evidence" value="ECO:0007669"/>
    <property type="project" value="UniProtKB-KW"/>
</dbReference>
<evidence type="ECO:0000256" key="12">
    <source>
        <dbReference type="ARBA" id="ARBA00022741"/>
    </source>
</evidence>
<evidence type="ECO:0000256" key="3">
    <source>
        <dbReference type="ARBA" id="ARBA00004665"/>
    </source>
</evidence>
<dbReference type="GO" id="GO:0005886">
    <property type="term" value="C:plasma membrane"/>
    <property type="evidence" value="ECO:0007669"/>
    <property type="project" value="UniProtKB-SubCell"/>
</dbReference>
<accession>A0A2T7AXQ2</accession>
<name>A0A2T7AXQ2_9ENTR</name>
<dbReference type="InterPro" id="IPR050469">
    <property type="entry name" value="Diguanylate_Cyclase"/>
</dbReference>
<keyword evidence="14" id="KW-0135">Cellulose biosynthesis</keyword>
<feature type="transmembrane region" description="Helical" evidence="21">
    <location>
        <begin position="352"/>
        <end position="375"/>
    </location>
</feature>
<protein>
    <recommendedName>
        <fullName evidence="6">diguanylate cyclase</fullName>
        <ecNumber evidence="6">2.7.7.65</ecNumber>
    </recommendedName>
    <alternativeName>
        <fullName evidence="18">Cellulose synthesis regulatory protein</fullName>
    </alternativeName>
</protein>
<comment type="catalytic activity">
    <reaction evidence="19">
        <text>2 GTP = 3',3'-c-di-GMP + 2 diphosphate</text>
        <dbReference type="Rhea" id="RHEA:24898"/>
        <dbReference type="ChEBI" id="CHEBI:33019"/>
        <dbReference type="ChEBI" id="CHEBI:37565"/>
        <dbReference type="ChEBI" id="CHEBI:58805"/>
        <dbReference type="EC" id="2.7.7.65"/>
    </reaction>
</comment>
<dbReference type="PANTHER" id="PTHR45138:SF16">
    <property type="entry name" value="DIGUANYLATE CYCLASE DGCQ-RELATED"/>
    <property type="match status" value="1"/>
</dbReference>
<dbReference type="NCBIfam" id="NF011955">
    <property type="entry name" value="PRK15426.1"/>
    <property type="match status" value="1"/>
</dbReference>
<evidence type="ECO:0000259" key="22">
    <source>
        <dbReference type="PROSITE" id="PS50887"/>
    </source>
</evidence>
<evidence type="ECO:0000256" key="5">
    <source>
        <dbReference type="ARBA" id="ARBA00011738"/>
    </source>
</evidence>
<evidence type="ECO:0000313" key="26">
    <source>
        <dbReference type="Proteomes" id="UP000469927"/>
    </source>
</evidence>
<keyword evidence="10 21" id="KW-0812">Transmembrane</keyword>
<comment type="subunit">
    <text evidence="5">Homodimer.</text>
</comment>
<evidence type="ECO:0000313" key="24">
    <source>
        <dbReference type="EMBL" id="PUX17287.1"/>
    </source>
</evidence>
<evidence type="ECO:0000256" key="18">
    <source>
        <dbReference type="ARBA" id="ARBA00031311"/>
    </source>
</evidence>
<dbReference type="GO" id="GO:0046872">
    <property type="term" value="F:metal ion binding"/>
    <property type="evidence" value="ECO:0007669"/>
    <property type="project" value="UniProtKB-KW"/>
</dbReference>
<keyword evidence="9" id="KW-0808">Transferase</keyword>
<dbReference type="Pfam" id="PF00990">
    <property type="entry name" value="GGDEF"/>
    <property type="match status" value="1"/>
</dbReference>
<comment type="cofactor">
    <cofactor evidence="1">
        <name>Mg(2+)</name>
        <dbReference type="ChEBI" id="CHEBI:18420"/>
    </cofactor>
</comment>
<dbReference type="UniPathway" id="UPA00599"/>
<comment type="subcellular location">
    <subcellularLocation>
        <location evidence="2">Cell inner membrane</location>
        <topology evidence="2">Multi-pass membrane protein</topology>
    </subcellularLocation>
</comment>
<reference evidence="23 26" key="2">
    <citation type="submission" date="2019-08" db="EMBL/GenBank/DDBJ databases">
        <title>Prevalence, distribution, and phylogeny of type two toxin-antitoxin genes possessed by Cronobacter species where C. sakazakii homologs follow sequence type lineages.</title>
        <authorList>
            <person name="Finkelstein S."/>
            <person name="Negrete F."/>
            <person name="Jang H."/>
            <person name="Gopinath G.R."/>
            <person name="Tall B.D."/>
        </authorList>
    </citation>
    <scope>NUCLEOTIDE SEQUENCE [LARGE SCALE GENOMIC DNA]</scope>
    <source>
        <strain evidence="23 26">MOD1_GK1257</strain>
    </source>
</reference>
<comment type="function">
    <text evidence="20">Catalyzes the synthesis of cyclic-di-GMP (c-di-GMP) via the condensation of 2 GTP molecules. Cyclic-di-GMP is a second messenger which controls cell surface-associated traits in bacteria. Involved in the regulation of cellulose production.</text>
</comment>
<dbReference type="SUPFAM" id="SSF55073">
    <property type="entry name" value="Nucleotide cyclase"/>
    <property type="match status" value="1"/>
</dbReference>
<keyword evidence="11" id="KW-0479">Metal-binding</keyword>
<dbReference type="Gene3D" id="3.30.70.270">
    <property type="match status" value="1"/>
</dbReference>
<dbReference type="NCBIfam" id="TIGR00254">
    <property type="entry name" value="GGDEF"/>
    <property type="match status" value="1"/>
</dbReference>
<keyword evidence="15 21" id="KW-1133">Transmembrane helix</keyword>
<dbReference type="InterPro" id="IPR000160">
    <property type="entry name" value="GGDEF_dom"/>
</dbReference>
<dbReference type="InterPro" id="IPR029787">
    <property type="entry name" value="Nucleotide_cyclase"/>
</dbReference>
<evidence type="ECO:0000256" key="15">
    <source>
        <dbReference type="ARBA" id="ARBA00022989"/>
    </source>
</evidence>
<keyword evidence="12" id="KW-0547">Nucleotide-binding</keyword>
<keyword evidence="13" id="KW-0460">Magnesium</keyword>
<evidence type="ECO:0000256" key="4">
    <source>
        <dbReference type="ARBA" id="ARBA00005186"/>
    </source>
</evidence>
<dbReference type="GO" id="GO:0030244">
    <property type="term" value="P:cellulose biosynthetic process"/>
    <property type="evidence" value="ECO:0007669"/>
    <property type="project" value="UniProtKB-KW"/>
</dbReference>
<evidence type="ECO:0000256" key="2">
    <source>
        <dbReference type="ARBA" id="ARBA00004429"/>
    </source>
</evidence>
<feature type="domain" description="GGDEF" evidence="22">
    <location>
        <begin position="422"/>
        <end position="556"/>
    </location>
</feature>
<dbReference type="CDD" id="cd01949">
    <property type="entry name" value="GGDEF"/>
    <property type="match status" value="1"/>
</dbReference>
<evidence type="ECO:0000256" key="10">
    <source>
        <dbReference type="ARBA" id="ARBA00022692"/>
    </source>
</evidence>
<dbReference type="InterPro" id="IPR043128">
    <property type="entry name" value="Rev_trsase/Diguanyl_cyclase"/>
</dbReference>
<dbReference type="EMBL" id="WAGD01000045">
    <property type="protein sequence ID" value="KAB0875875.1"/>
    <property type="molecule type" value="Genomic_DNA"/>
</dbReference>
<dbReference type="GO" id="GO:0052621">
    <property type="term" value="F:diguanylate cyclase activity"/>
    <property type="evidence" value="ECO:0007669"/>
    <property type="project" value="UniProtKB-EC"/>
</dbReference>
<keyword evidence="16" id="KW-0342">GTP-binding</keyword>
<organism evidence="24 25">
    <name type="scientific">Cronobacter muytjensii</name>
    <dbReference type="NCBI Taxonomy" id="413501"/>
    <lineage>
        <taxon>Bacteria</taxon>
        <taxon>Pseudomonadati</taxon>
        <taxon>Pseudomonadota</taxon>
        <taxon>Gammaproteobacteria</taxon>
        <taxon>Enterobacterales</taxon>
        <taxon>Enterobacteriaceae</taxon>
        <taxon>Cronobacter</taxon>
    </lineage>
</organism>
<dbReference type="EMBL" id="MSAE01000004">
    <property type="protein sequence ID" value="PUX17287.1"/>
    <property type="molecule type" value="Genomic_DNA"/>
</dbReference>
<keyword evidence="7" id="KW-1003">Cell membrane</keyword>
<keyword evidence="17 21" id="KW-0472">Membrane</keyword>
<evidence type="ECO:0000256" key="8">
    <source>
        <dbReference type="ARBA" id="ARBA00022519"/>
    </source>
</evidence>
<dbReference type="PROSITE" id="PS50887">
    <property type="entry name" value="GGDEF"/>
    <property type="match status" value="1"/>
</dbReference>
<dbReference type="Proteomes" id="UP000469927">
    <property type="component" value="Unassembled WGS sequence"/>
</dbReference>
<dbReference type="SMART" id="SM00267">
    <property type="entry name" value="GGDEF"/>
    <property type="match status" value="1"/>
</dbReference>
<evidence type="ECO:0000256" key="16">
    <source>
        <dbReference type="ARBA" id="ARBA00023134"/>
    </source>
</evidence>
<evidence type="ECO:0000256" key="6">
    <source>
        <dbReference type="ARBA" id="ARBA00012528"/>
    </source>
</evidence>
<evidence type="ECO:0000256" key="14">
    <source>
        <dbReference type="ARBA" id="ARBA00022916"/>
    </source>
</evidence>
<dbReference type="PANTHER" id="PTHR45138">
    <property type="entry name" value="REGULATORY COMPONENTS OF SENSORY TRANSDUCTION SYSTEM"/>
    <property type="match status" value="1"/>
</dbReference>
<gene>
    <name evidence="23" type="primary">yedQ</name>
    <name evidence="24" type="ORF">AUN14_03855</name>
    <name evidence="23" type="ORF">FZI19_14805</name>
</gene>
<reference evidence="24 25" key="1">
    <citation type="submission" date="2016-12" db="EMBL/GenBank/DDBJ databases">
        <title>Analysis of the Molecular Diversity Among Cronobacter Species Isolated from Filth Flies Using a Pan Genomic DNA Microarray.</title>
        <authorList>
            <person name="Pava-Ripoll M."/>
            <person name="Tall B."/>
            <person name="Farber J."/>
            <person name="Fanning S."/>
            <person name="Lehner A."/>
            <person name="Stephan R."/>
            <person name="Pagotto F."/>
            <person name="Iverson C."/>
            <person name="Ziobro G."/>
            <person name="Miller A."/>
            <person name="Pearson R."/>
            <person name="Yan Q."/>
            <person name="Kim M."/>
            <person name="Jeong S."/>
            <person name="Park J."/>
            <person name="Jun S."/>
            <person name="Choi H."/>
            <person name="Chung T."/>
            <person name="Yoo Y."/>
            <person name="Park E."/>
            <person name="Hwang S."/>
            <person name="Lee B."/>
            <person name="Sathyamoorthy V."/>
            <person name="Carter L."/>
            <person name="Mammel M."/>
            <person name="Jackson S."/>
            <person name="Kothary M."/>
            <person name="Patel I."/>
            <person name="Grim C."/>
            <person name="Gopinath G."/>
            <person name="Gangiredla J."/>
            <person name="Chase H."/>
        </authorList>
    </citation>
    <scope>NUCLEOTIDE SEQUENCE [LARGE SCALE GENOMIC DNA]</scope>
    <source>
        <strain evidence="24 25">MOD1-Md1s</strain>
    </source>
</reference>
<evidence type="ECO:0000256" key="1">
    <source>
        <dbReference type="ARBA" id="ARBA00001946"/>
    </source>
</evidence>
<dbReference type="GO" id="GO:1902201">
    <property type="term" value="P:negative regulation of bacterial-type flagellum-dependent cell motility"/>
    <property type="evidence" value="ECO:0007669"/>
    <property type="project" value="TreeGrafter"/>
</dbReference>
<evidence type="ECO:0000256" key="7">
    <source>
        <dbReference type="ARBA" id="ARBA00022475"/>
    </source>
</evidence>
<evidence type="ECO:0000313" key="25">
    <source>
        <dbReference type="Proteomes" id="UP000244378"/>
    </source>
</evidence>
<dbReference type="InterPro" id="IPR033416">
    <property type="entry name" value="CHASE7"/>
</dbReference>
<keyword evidence="8" id="KW-0997">Cell inner membrane</keyword>
<evidence type="ECO:0000256" key="9">
    <source>
        <dbReference type="ARBA" id="ARBA00022679"/>
    </source>
</evidence>
<proteinExistence type="predicted"/>
<evidence type="ECO:0000256" key="19">
    <source>
        <dbReference type="ARBA" id="ARBA00034247"/>
    </source>
</evidence>
<evidence type="ECO:0000256" key="17">
    <source>
        <dbReference type="ARBA" id="ARBA00023136"/>
    </source>
</evidence>
<evidence type="ECO:0000256" key="13">
    <source>
        <dbReference type="ARBA" id="ARBA00022842"/>
    </source>
</evidence>
<keyword evidence="26" id="KW-1185">Reference proteome</keyword>
<evidence type="ECO:0000313" key="23">
    <source>
        <dbReference type="EMBL" id="KAB0875875.1"/>
    </source>
</evidence>
<comment type="pathway">
    <text evidence="4">Glycan metabolism; bacterial cellulose biosynthesis.</text>
</comment>
<dbReference type="Proteomes" id="UP000244378">
    <property type="component" value="Unassembled WGS sequence"/>
</dbReference>
<comment type="pathway">
    <text evidence="3">Purine metabolism; 3',5'-cyclic di-GMP biosynthesis.</text>
</comment>
<dbReference type="FunFam" id="3.30.70.270:FF:000001">
    <property type="entry name" value="Diguanylate cyclase domain protein"/>
    <property type="match status" value="1"/>
</dbReference>
<dbReference type="Pfam" id="PF17151">
    <property type="entry name" value="CHASE7"/>
    <property type="match status" value="1"/>
</dbReference>
<dbReference type="RefSeq" id="WP_075192441.1">
    <property type="nucleotide sequence ID" value="NZ_CP187979.1"/>
</dbReference>
<evidence type="ECO:0000256" key="21">
    <source>
        <dbReference type="SAM" id="Phobius"/>
    </source>
</evidence>
<sequence>MPDKILISRWRTKNPIRVVNLCFCAVFIFSTLLTWREGVILQDAFISSQRNQLDTIATSMDRNLQYSVDKLLFYRAGMRYAMHNLLEGPETDTTMASFQAHRHSAAWVLPAARDHALVIKGVSDEFVSESTLLKRDDALLHNELNATLALGHMLSIADSRNERPEMRTYYVSRAGFYLTSLPFYGHGRIPEQYYEQVSSRWFLGHALRLNPARGVRWLHSRDPSMPSGQRVTASIPLDDDGRWFGVLAMDFPISAMRDFLKNALDNDEAGGEIMLFDRQLSLISTTSSGMDDTLRFSPQEKATLARQMESGNEGDARMDTRFITWAKLDYFDGVLVKVTTVSQSAEGKFGKVAMVLGLLWLLFTAMLFISWRVIVGMVRNMLTMQRSLKWRAWYDTLTRLYNRGAFFERARLAAKACEAQHQPFSVIQLDLDHFKSINDRFGHQAGDKVLTWAAGMLSRALRAEDIAGRVGGEEFCIILPGTPPEGARMVAERIRQRINSQEILVRPDTTIRISVSVGVSEARRDGDYDFEHLQSIADHRLYLAKQRGRNQVCDEG</sequence>
<dbReference type="AlphaFoldDB" id="A0A2T7AXQ2"/>
<dbReference type="OrthoDB" id="9813903at2"/>